<dbReference type="AlphaFoldDB" id="A0A498IUG4"/>
<protein>
    <submittedName>
        <fullName evidence="1">Uncharacterized protein</fullName>
    </submittedName>
</protein>
<evidence type="ECO:0000313" key="2">
    <source>
        <dbReference type="Proteomes" id="UP000290289"/>
    </source>
</evidence>
<accession>A0A498IUG4</accession>
<reference evidence="1 2" key="1">
    <citation type="submission" date="2018-10" db="EMBL/GenBank/DDBJ databases">
        <title>A high-quality apple genome assembly.</title>
        <authorList>
            <person name="Hu J."/>
        </authorList>
    </citation>
    <scope>NUCLEOTIDE SEQUENCE [LARGE SCALE GENOMIC DNA]</scope>
    <source>
        <strain evidence="2">cv. HFTH1</strain>
        <tissue evidence="1">Young leaf</tissue>
    </source>
</reference>
<name>A0A498IUG4_MALDO</name>
<keyword evidence="2" id="KW-1185">Reference proteome</keyword>
<gene>
    <name evidence="1" type="ORF">DVH24_022103</name>
</gene>
<dbReference type="Proteomes" id="UP000290289">
    <property type="component" value="Chromosome 10"/>
</dbReference>
<comment type="caution">
    <text evidence="1">The sequence shown here is derived from an EMBL/GenBank/DDBJ whole genome shotgun (WGS) entry which is preliminary data.</text>
</comment>
<sequence>MLEQVGSHRQCENRVVQRGLNWKLQLVGSSLPYLRCKHYRIHPSSSVYARPLGSSPAYFTVSYAIWISFLLRRDKSNIGCRADRTRHSEDISIGEGLRY</sequence>
<evidence type="ECO:0000313" key="1">
    <source>
        <dbReference type="EMBL" id="RXH86830.1"/>
    </source>
</evidence>
<organism evidence="1 2">
    <name type="scientific">Malus domestica</name>
    <name type="common">Apple</name>
    <name type="synonym">Pyrus malus</name>
    <dbReference type="NCBI Taxonomy" id="3750"/>
    <lineage>
        <taxon>Eukaryota</taxon>
        <taxon>Viridiplantae</taxon>
        <taxon>Streptophyta</taxon>
        <taxon>Embryophyta</taxon>
        <taxon>Tracheophyta</taxon>
        <taxon>Spermatophyta</taxon>
        <taxon>Magnoliopsida</taxon>
        <taxon>eudicotyledons</taxon>
        <taxon>Gunneridae</taxon>
        <taxon>Pentapetalae</taxon>
        <taxon>rosids</taxon>
        <taxon>fabids</taxon>
        <taxon>Rosales</taxon>
        <taxon>Rosaceae</taxon>
        <taxon>Amygdaloideae</taxon>
        <taxon>Maleae</taxon>
        <taxon>Malus</taxon>
    </lineage>
</organism>
<dbReference type="EMBL" id="RDQH01000336">
    <property type="protein sequence ID" value="RXH86830.1"/>
    <property type="molecule type" value="Genomic_DNA"/>
</dbReference>
<proteinExistence type="predicted"/>